<evidence type="ECO:0000313" key="1">
    <source>
        <dbReference type="EMBL" id="KAJ0013958.1"/>
    </source>
</evidence>
<dbReference type="EMBL" id="CM047748">
    <property type="protein sequence ID" value="KAJ0013958.1"/>
    <property type="molecule type" value="Genomic_DNA"/>
</dbReference>
<name>A0ACC0X9I3_9ROSI</name>
<sequence>MSLKVLQIESCPKLKSFPQIHLAYSLKRLLIKDCPVLKALPDEMMILSGENSRCLLEELDIEDCPSFESWNFPNGKLPTMLKSLKIHCCRSLQYLPEVAFENDASSNMSQLEKLEIVDCPSLTYLGTEKLLYCLKRLRISYCLKFEKSLEKMLRNNASLEYVDFSKNVNLSSFPECLQGLSNLTEININSCPHLEFFPETGLPVSSLRTFCISNCKSLKSLPNQMHEVMALRNLTITDCASLASLPMGGFPCNLSSLHIWNCENLKVPIAQWKLHRLTSLRELRISGECSEDITSFPVDEDLLPRSLISLCIGRFMNLANLSRGLNSLTLLEELEIINCSKLQSLPWDCLPASLGRLSIMDCPLLRQQLFKAKRASRHVIARIPCVEVDGDCIQ</sequence>
<accession>A0ACC0X9I3</accession>
<evidence type="ECO:0000313" key="2">
    <source>
        <dbReference type="Proteomes" id="UP001163603"/>
    </source>
</evidence>
<dbReference type="Proteomes" id="UP001163603">
    <property type="component" value="Chromosome 13"/>
</dbReference>
<protein>
    <submittedName>
        <fullName evidence="1">Uncharacterized protein</fullName>
    </submittedName>
</protein>
<proteinExistence type="predicted"/>
<organism evidence="1 2">
    <name type="scientific">Pistacia integerrima</name>
    <dbReference type="NCBI Taxonomy" id="434235"/>
    <lineage>
        <taxon>Eukaryota</taxon>
        <taxon>Viridiplantae</taxon>
        <taxon>Streptophyta</taxon>
        <taxon>Embryophyta</taxon>
        <taxon>Tracheophyta</taxon>
        <taxon>Spermatophyta</taxon>
        <taxon>Magnoliopsida</taxon>
        <taxon>eudicotyledons</taxon>
        <taxon>Gunneridae</taxon>
        <taxon>Pentapetalae</taxon>
        <taxon>rosids</taxon>
        <taxon>malvids</taxon>
        <taxon>Sapindales</taxon>
        <taxon>Anacardiaceae</taxon>
        <taxon>Pistacia</taxon>
    </lineage>
</organism>
<comment type="caution">
    <text evidence="1">The sequence shown here is derived from an EMBL/GenBank/DDBJ whole genome shotgun (WGS) entry which is preliminary data.</text>
</comment>
<reference evidence="2" key="1">
    <citation type="journal article" date="2023" name="G3 (Bethesda)">
        <title>Genome assembly and association tests identify interacting loci associated with vigor, precocity, and sex in interspecific pistachio rootstocks.</title>
        <authorList>
            <person name="Palmer W."/>
            <person name="Jacygrad E."/>
            <person name="Sagayaradj S."/>
            <person name="Cavanaugh K."/>
            <person name="Han R."/>
            <person name="Bertier L."/>
            <person name="Beede B."/>
            <person name="Kafkas S."/>
            <person name="Golino D."/>
            <person name="Preece J."/>
            <person name="Michelmore R."/>
        </authorList>
    </citation>
    <scope>NUCLEOTIDE SEQUENCE [LARGE SCALE GENOMIC DNA]</scope>
</reference>
<keyword evidence="2" id="KW-1185">Reference proteome</keyword>
<gene>
    <name evidence="1" type="ORF">Pint_20488</name>
</gene>